<dbReference type="EMBL" id="RBKT01000001">
    <property type="protein sequence ID" value="RKR93151.1"/>
    <property type="molecule type" value="Genomic_DNA"/>
</dbReference>
<dbReference type="Pfam" id="PF00196">
    <property type="entry name" value="GerE"/>
    <property type="match status" value="1"/>
</dbReference>
<organism evidence="6 7">
    <name type="scientific">Micromonospora pisi</name>
    <dbReference type="NCBI Taxonomy" id="589240"/>
    <lineage>
        <taxon>Bacteria</taxon>
        <taxon>Bacillati</taxon>
        <taxon>Actinomycetota</taxon>
        <taxon>Actinomycetes</taxon>
        <taxon>Micromonosporales</taxon>
        <taxon>Micromonosporaceae</taxon>
        <taxon>Micromonospora</taxon>
    </lineage>
</organism>
<dbReference type="PROSITE" id="PS50043">
    <property type="entry name" value="HTH_LUXR_2"/>
    <property type="match status" value="1"/>
</dbReference>
<evidence type="ECO:0000313" key="7">
    <source>
        <dbReference type="Proteomes" id="UP000277671"/>
    </source>
</evidence>
<dbReference type="SMART" id="SM00421">
    <property type="entry name" value="HTH_LUXR"/>
    <property type="match status" value="1"/>
</dbReference>
<dbReference type="Proteomes" id="UP000277671">
    <property type="component" value="Unassembled WGS sequence"/>
</dbReference>
<keyword evidence="1" id="KW-0805">Transcription regulation</keyword>
<evidence type="ECO:0000313" key="6">
    <source>
        <dbReference type="EMBL" id="RKR93151.1"/>
    </source>
</evidence>
<dbReference type="Gene3D" id="1.10.10.10">
    <property type="entry name" value="Winged helix-like DNA-binding domain superfamily/Winged helix DNA-binding domain"/>
    <property type="match status" value="1"/>
</dbReference>
<proteinExistence type="predicted"/>
<protein>
    <submittedName>
        <fullName evidence="6">Regulatory LuxR family protein</fullName>
    </submittedName>
</protein>
<evidence type="ECO:0000259" key="5">
    <source>
        <dbReference type="PROSITE" id="PS50043"/>
    </source>
</evidence>
<dbReference type="SUPFAM" id="SSF46894">
    <property type="entry name" value="C-terminal effector domain of the bipartite response regulators"/>
    <property type="match status" value="1"/>
</dbReference>
<sequence length="852" mass="87355">MRHALGGDPDDRVPGDGPVDASARALAAASAALTGPGLVVIHGGPGSGRSTLLRRLGATFHGPVFSGNALATLQAVPAFGLSHALRVRLPTDDPALLAEAVRSRVRAGLLLLDDLQWADPVTLAALVPLAAHCRVAVALRTPHRLPPAAVTAMRGAATGWLAVPPLDPDAAATLARTTAPGLDPATVADVVRRAGGTPLAVTVLARHAADHPSGAADVDQIGYVVATALADLTRPARTALAALGLLGRPASTGLLGPGADELAAAGLVERTGDGTVAPASPYLAEVAAGMLDPDGRRALHERLAELVPAAESPRHLAAAGRPTAAYVAAVTAADDATTVGARADLLLFACGLPEVDPEPGVRVAAAHAALACGRPRAAARVLTGSAPLGVAASVLRAEALVRVGDLAAARTAVAPVPDSAAPELVASRDRVMLLAALADDPVAASRALAGVVARHGSEPAHPGLRAAYAAVAAVTRQPGWEHSLGTAADGDDPLAARWSGWLLVETLIADARLPEAMRAATRYARACGTDLAYSWQTRFLGASLWCAALSGTGREPDEVLRRAGDLTDRTLPTLARQYAVAAASLLEADAGLLAPARARLATVSGAPGGPLDWVTREAAWLDGQPERAAAPGHAPPGPTLLDGLRRITARWAAHDSSHPTAGRTDGTPTTRTPAAVRQTLAAWDSADDDPAGFSGAATAWHDLVVREEVRCLLAHGLHEHDPERAVPALLAAERLAEETGLVVLLGRARRGLRRHSVRRDRRGPRTGTSLTHRERDVLRLVAAGEPSRRIAGQLGVSGETVETHIRSGMRKLGARTRTEAAALALTLTGLPAPRTGDERVPAAPTPTGEVGR</sequence>
<dbReference type="PRINTS" id="PR00038">
    <property type="entry name" value="HTHLUXR"/>
</dbReference>
<feature type="region of interest" description="Disordered" evidence="4">
    <location>
        <begin position="1"/>
        <end position="20"/>
    </location>
</feature>
<dbReference type="InterPro" id="IPR027417">
    <property type="entry name" value="P-loop_NTPase"/>
</dbReference>
<dbReference type="GO" id="GO:0006355">
    <property type="term" value="P:regulation of DNA-templated transcription"/>
    <property type="evidence" value="ECO:0007669"/>
    <property type="project" value="InterPro"/>
</dbReference>
<dbReference type="PANTHER" id="PTHR44688">
    <property type="entry name" value="DNA-BINDING TRANSCRIPTIONAL ACTIVATOR DEVR_DOSR"/>
    <property type="match status" value="1"/>
</dbReference>
<dbReference type="InterPro" id="IPR016032">
    <property type="entry name" value="Sig_transdc_resp-reg_C-effctor"/>
</dbReference>
<dbReference type="SUPFAM" id="SSF52540">
    <property type="entry name" value="P-loop containing nucleoside triphosphate hydrolases"/>
    <property type="match status" value="1"/>
</dbReference>
<dbReference type="PANTHER" id="PTHR44688:SF16">
    <property type="entry name" value="DNA-BINDING TRANSCRIPTIONAL ACTIVATOR DEVR_DOSR"/>
    <property type="match status" value="1"/>
</dbReference>
<evidence type="ECO:0000256" key="4">
    <source>
        <dbReference type="SAM" id="MobiDB-lite"/>
    </source>
</evidence>
<dbReference type="AlphaFoldDB" id="A0A495JW99"/>
<dbReference type="InterPro" id="IPR036388">
    <property type="entry name" value="WH-like_DNA-bd_sf"/>
</dbReference>
<feature type="domain" description="HTH luxR-type" evidence="5">
    <location>
        <begin position="763"/>
        <end position="828"/>
    </location>
</feature>
<evidence type="ECO:0000256" key="1">
    <source>
        <dbReference type="ARBA" id="ARBA00023015"/>
    </source>
</evidence>
<evidence type="ECO:0000256" key="3">
    <source>
        <dbReference type="ARBA" id="ARBA00023163"/>
    </source>
</evidence>
<dbReference type="CDD" id="cd06170">
    <property type="entry name" value="LuxR_C_like"/>
    <property type="match status" value="1"/>
</dbReference>
<evidence type="ECO:0000256" key="2">
    <source>
        <dbReference type="ARBA" id="ARBA00023125"/>
    </source>
</evidence>
<gene>
    <name evidence="6" type="ORF">BDK92_7669</name>
</gene>
<dbReference type="GO" id="GO:0003677">
    <property type="term" value="F:DNA binding"/>
    <property type="evidence" value="ECO:0007669"/>
    <property type="project" value="UniProtKB-KW"/>
</dbReference>
<feature type="region of interest" description="Disordered" evidence="4">
    <location>
        <begin position="831"/>
        <end position="852"/>
    </location>
</feature>
<keyword evidence="3" id="KW-0804">Transcription</keyword>
<keyword evidence="2" id="KW-0238">DNA-binding</keyword>
<comment type="caution">
    <text evidence="6">The sequence shown here is derived from an EMBL/GenBank/DDBJ whole genome shotgun (WGS) entry which is preliminary data.</text>
</comment>
<dbReference type="RefSeq" id="WP_281278679.1">
    <property type="nucleotide sequence ID" value="NZ_RBKT01000001.1"/>
</dbReference>
<reference evidence="6 7" key="1">
    <citation type="submission" date="2018-10" db="EMBL/GenBank/DDBJ databases">
        <title>Sequencing the genomes of 1000 actinobacteria strains.</title>
        <authorList>
            <person name="Klenk H.-P."/>
        </authorList>
    </citation>
    <scope>NUCLEOTIDE SEQUENCE [LARGE SCALE GENOMIC DNA]</scope>
    <source>
        <strain evidence="6 7">DSM 45175</strain>
    </source>
</reference>
<dbReference type="InterPro" id="IPR000792">
    <property type="entry name" value="Tscrpt_reg_LuxR_C"/>
</dbReference>
<name>A0A495JW99_9ACTN</name>
<accession>A0A495JW99</accession>
<keyword evidence="7" id="KW-1185">Reference proteome</keyword>